<sequence length="90" mass="9441">LSGPNCALLLLTVDCNRVGAGRYSHFTVFGCGRLALHIGTRLLCLAHIECGICYGSISAFPPGSPTLSNTLSRNLALPQALCHPSPFSTV</sequence>
<organism evidence="1">
    <name type="scientific">Hymenolepis diminuta</name>
    <name type="common">Rat tapeworm</name>
    <dbReference type="NCBI Taxonomy" id="6216"/>
    <lineage>
        <taxon>Eukaryota</taxon>
        <taxon>Metazoa</taxon>
        <taxon>Spiralia</taxon>
        <taxon>Lophotrochozoa</taxon>
        <taxon>Platyhelminthes</taxon>
        <taxon>Cestoda</taxon>
        <taxon>Eucestoda</taxon>
        <taxon>Cyclophyllidea</taxon>
        <taxon>Hymenolepididae</taxon>
        <taxon>Hymenolepis</taxon>
    </lineage>
</organism>
<accession>A0A0R3SN06</accession>
<proteinExistence type="predicted"/>
<dbReference type="AlphaFoldDB" id="A0A0R3SN06"/>
<protein>
    <submittedName>
        <fullName evidence="1">Secreted protein</fullName>
    </submittedName>
</protein>
<reference evidence="1" key="1">
    <citation type="submission" date="2017-02" db="UniProtKB">
        <authorList>
            <consortium name="WormBaseParasite"/>
        </authorList>
    </citation>
    <scope>IDENTIFICATION</scope>
</reference>
<evidence type="ECO:0000313" key="1">
    <source>
        <dbReference type="WBParaSite" id="HDID_0000632101-mRNA-1"/>
    </source>
</evidence>
<dbReference type="WBParaSite" id="HDID_0000632101-mRNA-1">
    <property type="protein sequence ID" value="HDID_0000632101-mRNA-1"/>
    <property type="gene ID" value="HDID_0000632101"/>
</dbReference>
<name>A0A0R3SN06_HYMDI</name>